<dbReference type="Pfam" id="PF03167">
    <property type="entry name" value="UDG"/>
    <property type="match status" value="1"/>
</dbReference>
<dbReference type="PANTHER" id="PTHR11264">
    <property type="entry name" value="URACIL-DNA GLYCOSYLASE"/>
    <property type="match status" value="1"/>
</dbReference>
<evidence type="ECO:0000256" key="3">
    <source>
        <dbReference type="ARBA" id="ARBA00022801"/>
    </source>
</evidence>
<evidence type="ECO:0000313" key="6">
    <source>
        <dbReference type="EMBL" id="CAB4917678.1"/>
    </source>
</evidence>
<dbReference type="NCBIfam" id="NF003592">
    <property type="entry name" value="PRK05254.1-5"/>
    <property type="match status" value="1"/>
</dbReference>
<accession>A0A6J7HEQ3</accession>
<dbReference type="InterPro" id="IPR036895">
    <property type="entry name" value="Uracil-DNA_glycosylase-like_sf"/>
</dbReference>
<dbReference type="PANTHER" id="PTHR11264:SF0">
    <property type="entry name" value="URACIL-DNA GLYCOSYLASE"/>
    <property type="match status" value="1"/>
</dbReference>
<evidence type="ECO:0000259" key="5">
    <source>
        <dbReference type="SMART" id="SM00986"/>
    </source>
</evidence>
<dbReference type="GO" id="GO:0097510">
    <property type="term" value="P:base-excision repair, AP site formation via deaminated base removal"/>
    <property type="evidence" value="ECO:0007669"/>
    <property type="project" value="TreeGrafter"/>
</dbReference>
<proteinExistence type="inferred from homology"/>
<dbReference type="EMBL" id="CAFBMS010000032">
    <property type="protein sequence ID" value="CAB4917678.1"/>
    <property type="molecule type" value="Genomic_DNA"/>
</dbReference>
<dbReference type="InterPro" id="IPR002043">
    <property type="entry name" value="UDG_fam1"/>
</dbReference>
<dbReference type="SMART" id="SM00987">
    <property type="entry name" value="UreE_C"/>
    <property type="match status" value="1"/>
</dbReference>
<reference evidence="6" key="1">
    <citation type="submission" date="2020-05" db="EMBL/GenBank/DDBJ databases">
        <authorList>
            <person name="Chiriac C."/>
            <person name="Salcher M."/>
            <person name="Ghai R."/>
            <person name="Kavagutti S V."/>
        </authorList>
    </citation>
    <scope>NUCLEOTIDE SEQUENCE</scope>
</reference>
<name>A0A6J7HEQ3_9ZZZZ</name>
<comment type="similarity">
    <text evidence="1">Belongs to the uracil-DNA glycosylase (UDG) superfamily. UNG family.</text>
</comment>
<keyword evidence="2" id="KW-0227">DNA damage</keyword>
<dbReference type="SUPFAM" id="SSF52141">
    <property type="entry name" value="Uracil-DNA glycosylase-like"/>
    <property type="match status" value="1"/>
</dbReference>
<dbReference type="NCBIfam" id="NF003588">
    <property type="entry name" value="PRK05254.1-1"/>
    <property type="match status" value="1"/>
</dbReference>
<evidence type="ECO:0000256" key="2">
    <source>
        <dbReference type="ARBA" id="ARBA00022763"/>
    </source>
</evidence>
<dbReference type="PROSITE" id="PS00130">
    <property type="entry name" value="U_DNA_GLYCOSYLASE"/>
    <property type="match status" value="1"/>
</dbReference>
<dbReference type="SMART" id="SM00986">
    <property type="entry name" value="UDG"/>
    <property type="match status" value="1"/>
</dbReference>
<evidence type="ECO:0000256" key="4">
    <source>
        <dbReference type="ARBA" id="ARBA00023204"/>
    </source>
</evidence>
<keyword evidence="3" id="KW-0378">Hydrolase</keyword>
<dbReference type="InterPro" id="IPR005122">
    <property type="entry name" value="Uracil-DNA_glycosylase-like"/>
</dbReference>
<evidence type="ECO:0000256" key="1">
    <source>
        <dbReference type="ARBA" id="ARBA00008184"/>
    </source>
</evidence>
<dbReference type="GO" id="GO:0004844">
    <property type="term" value="F:uracil DNA N-glycosylase activity"/>
    <property type="evidence" value="ECO:0007669"/>
    <property type="project" value="InterPro"/>
</dbReference>
<gene>
    <name evidence="6" type="ORF">UFOPK3614_00683</name>
</gene>
<organism evidence="6">
    <name type="scientific">freshwater metagenome</name>
    <dbReference type="NCBI Taxonomy" id="449393"/>
    <lineage>
        <taxon>unclassified sequences</taxon>
        <taxon>metagenomes</taxon>
        <taxon>ecological metagenomes</taxon>
    </lineage>
</organism>
<dbReference type="InterPro" id="IPR018085">
    <property type="entry name" value="Ura-DNA_Glyclase_AS"/>
</dbReference>
<sequence length="220" mass="24411">MKVIVSSLVLRDLLDPRWHKLLAPSLNLLDELEGVCDFAKSAPTRENIFRAFNCEPASVKVLIVGQDPYPNSDHAMGLSFSVPANVKKIPPSLRNIFTEMLSDVGGSAPSNGNLAYLADQGVMLLNRCLTINLPDKKVDGRWHGFTDQVARVLAEQGVIGIFWGSHAQELAHYFPKDKRIIGVHPSPLSAYRGFFGSKPFSSVNRILKSENRSIIEWTKQ</sequence>
<feature type="domain" description="Uracil-DNA glycosylase-like" evidence="5">
    <location>
        <begin position="52"/>
        <end position="207"/>
    </location>
</feature>
<keyword evidence="4" id="KW-0234">DNA repair</keyword>
<dbReference type="Gene3D" id="3.40.470.10">
    <property type="entry name" value="Uracil-DNA glycosylase-like domain"/>
    <property type="match status" value="1"/>
</dbReference>
<dbReference type="AlphaFoldDB" id="A0A6J7HEQ3"/>
<dbReference type="CDD" id="cd10027">
    <property type="entry name" value="UDG-F1-like"/>
    <property type="match status" value="1"/>
</dbReference>
<protein>
    <submittedName>
        <fullName evidence="6">Unannotated protein</fullName>
    </submittedName>
</protein>